<evidence type="ECO:0000256" key="1">
    <source>
        <dbReference type="ARBA" id="ARBA00022679"/>
    </source>
</evidence>
<dbReference type="InterPro" id="IPR037143">
    <property type="entry name" value="4-PPantetheinyl_Trfase_dom_sf"/>
</dbReference>
<evidence type="ECO:0000313" key="6">
    <source>
        <dbReference type="Proteomes" id="UP001597058"/>
    </source>
</evidence>
<organism evidence="5 6">
    <name type="scientific">Streptomyces kaempferi</name>
    <dbReference type="NCBI Taxonomy" id="333725"/>
    <lineage>
        <taxon>Bacteria</taxon>
        <taxon>Bacillati</taxon>
        <taxon>Actinomycetota</taxon>
        <taxon>Actinomycetes</taxon>
        <taxon>Kitasatosporales</taxon>
        <taxon>Streptomycetaceae</taxon>
        <taxon>Streptomyces</taxon>
    </lineage>
</organism>
<dbReference type="Pfam" id="PF01648">
    <property type="entry name" value="ACPS"/>
    <property type="match status" value="1"/>
</dbReference>
<dbReference type="InterPro" id="IPR003542">
    <property type="entry name" value="Enbac_synth_compD-like"/>
</dbReference>
<feature type="compositionally biased region" description="Low complexity" evidence="2">
    <location>
        <begin position="184"/>
        <end position="193"/>
    </location>
</feature>
<feature type="region of interest" description="Disordered" evidence="2">
    <location>
        <begin position="184"/>
        <end position="215"/>
    </location>
</feature>
<name>A0ABW3XKW8_9ACTN</name>
<dbReference type="Gene3D" id="3.90.470.20">
    <property type="entry name" value="4'-phosphopantetheinyl transferase domain"/>
    <property type="match status" value="1"/>
</dbReference>
<dbReference type="Proteomes" id="UP001597058">
    <property type="component" value="Unassembled WGS sequence"/>
</dbReference>
<sequence>MIEELLPDSVVSVEALGDDAAGGTRLYPEEEALAVTFVHKRRSEFAAVRGCARQAMEKLGVAPRAIPRGDSGAPIWPAGLIGSMTHCEGYCAASLAHAGDLASLGIDAEPHQELPEDVIVSVALPTENDRLRRLAERDPSVHWDRLLFSAKESVYKAWFPLMGRWLDFLEADIDLFEDAGPAPHGTGAGAFAPRDPVSRDSPRGPVTGGPERSGGFRAALLVPGPLVGGRRIQSFDGRWTVRQGLLATAVTVPHGGTGAV</sequence>
<evidence type="ECO:0000256" key="2">
    <source>
        <dbReference type="SAM" id="MobiDB-lite"/>
    </source>
</evidence>
<protein>
    <submittedName>
        <fullName evidence="5">4'-phosphopantetheinyl transferase</fullName>
    </submittedName>
</protein>
<dbReference type="Pfam" id="PF17837">
    <property type="entry name" value="4PPT_N"/>
    <property type="match status" value="1"/>
</dbReference>
<dbReference type="EMBL" id="JBHTMM010000041">
    <property type="protein sequence ID" value="MFD1309669.1"/>
    <property type="molecule type" value="Genomic_DNA"/>
</dbReference>
<dbReference type="PANTHER" id="PTHR38096:SF1">
    <property type="entry name" value="ENTEROBACTIN SYNTHASE COMPONENT D"/>
    <property type="match status" value="1"/>
</dbReference>
<dbReference type="InterPro" id="IPR008278">
    <property type="entry name" value="4-PPantetheinyl_Trfase_dom"/>
</dbReference>
<keyword evidence="6" id="KW-1185">Reference proteome</keyword>
<evidence type="ECO:0000259" key="3">
    <source>
        <dbReference type="Pfam" id="PF01648"/>
    </source>
</evidence>
<evidence type="ECO:0000259" key="4">
    <source>
        <dbReference type="Pfam" id="PF17837"/>
    </source>
</evidence>
<dbReference type="SUPFAM" id="SSF56214">
    <property type="entry name" value="4'-phosphopantetheinyl transferase"/>
    <property type="match status" value="1"/>
</dbReference>
<feature type="domain" description="4'-phosphopantetheinyl transferase" evidence="3">
    <location>
        <begin position="103"/>
        <end position="184"/>
    </location>
</feature>
<dbReference type="RefSeq" id="WP_329291705.1">
    <property type="nucleotide sequence ID" value="NZ_JBHTMM010000041.1"/>
</dbReference>
<comment type="caution">
    <text evidence="5">The sequence shown here is derived from an EMBL/GenBank/DDBJ whole genome shotgun (WGS) entry which is preliminary data.</text>
</comment>
<reference evidence="6" key="1">
    <citation type="journal article" date="2019" name="Int. J. Syst. Evol. Microbiol.">
        <title>The Global Catalogue of Microorganisms (GCM) 10K type strain sequencing project: providing services to taxonomists for standard genome sequencing and annotation.</title>
        <authorList>
            <consortium name="The Broad Institute Genomics Platform"/>
            <consortium name="The Broad Institute Genome Sequencing Center for Infectious Disease"/>
            <person name="Wu L."/>
            <person name="Ma J."/>
        </authorList>
    </citation>
    <scope>NUCLEOTIDE SEQUENCE [LARGE SCALE GENOMIC DNA]</scope>
    <source>
        <strain evidence="6">CGMCC 4.7020</strain>
    </source>
</reference>
<keyword evidence="1 5" id="KW-0808">Transferase</keyword>
<dbReference type="InterPro" id="IPR041354">
    <property type="entry name" value="4PPT_N"/>
</dbReference>
<accession>A0ABW3XKW8</accession>
<dbReference type="PANTHER" id="PTHR38096">
    <property type="entry name" value="ENTEROBACTIN SYNTHASE COMPONENT D"/>
    <property type="match status" value="1"/>
</dbReference>
<dbReference type="GO" id="GO:0016740">
    <property type="term" value="F:transferase activity"/>
    <property type="evidence" value="ECO:0007669"/>
    <property type="project" value="UniProtKB-KW"/>
</dbReference>
<proteinExistence type="predicted"/>
<gene>
    <name evidence="5" type="ORF">ACFQ5X_27900</name>
</gene>
<evidence type="ECO:0000313" key="5">
    <source>
        <dbReference type="EMBL" id="MFD1309669.1"/>
    </source>
</evidence>
<feature type="domain" description="4'-phosphopantetheinyl transferase N-terminal" evidence="4">
    <location>
        <begin position="29"/>
        <end position="94"/>
    </location>
</feature>
<dbReference type="PRINTS" id="PR01399">
    <property type="entry name" value="ENTSNTHTASED"/>
</dbReference>